<name>A0AAV9C4V9_ACOCL</name>
<reference evidence="1" key="2">
    <citation type="submission" date="2023-06" db="EMBL/GenBank/DDBJ databases">
        <authorList>
            <person name="Ma L."/>
            <person name="Liu K.-W."/>
            <person name="Li Z."/>
            <person name="Hsiao Y.-Y."/>
            <person name="Qi Y."/>
            <person name="Fu T."/>
            <person name="Tang G."/>
            <person name="Zhang D."/>
            <person name="Sun W.-H."/>
            <person name="Liu D.-K."/>
            <person name="Li Y."/>
            <person name="Chen G.-Z."/>
            <person name="Liu X.-D."/>
            <person name="Liao X.-Y."/>
            <person name="Jiang Y.-T."/>
            <person name="Yu X."/>
            <person name="Hao Y."/>
            <person name="Huang J."/>
            <person name="Zhao X.-W."/>
            <person name="Ke S."/>
            <person name="Chen Y.-Y."/>
            <person name="Wu W.-L."/>
            <person name="Hsu J.-L."/>
            <person name="Lin Y.-F."/>
            <person name="Huang M.-D."/>
            <person name="Li C.-Y."/>
            <person name="Huang L."/>
            <person name="Wang Z.-W."/>
            <person name="Zhao X."/>
            <person name="Zhong W.-Y."/>
            <person name="Peng D.-H."/>
            <person name="Ahmad S."/>
            <person name="Lan S."/>
            <person name="Zhang J.-S."/>
            <person name="Tsai W.-C."/>
            <person name="Van De Peer Y."/>
            <person name="Liu Z.-J."/>
        </authorList>
    </citation>
    <scope>NUCLEOTIDE SEQUENCE</scope>
    <source>
        <strain evidence="1">CP</strain>
        <tissue evidence="1">Leaves</tissue>
    </source>
</reference>
<dbReference type="AlphaFoldDB" id="A0AAV9C4V9"/>
<dbReference type="InterPro" id="IPR036770">
    <property type="entry name" value="Ankyrin_rpt-contain_sf"/>
</dbReference>
<comment type="caution">
    <text evidence="1">The sequence shown here is derived from an EMBL/GenBank/DDBJ whole genome shotgun (WGS) entry which is preliminary data.</text>
</comment>
<dbReference type="Gene3D" id="1.25.40.20">
    <property type="entry name" value="Ankyrin repeat-containing domain"/>
    <property type="match status" value="1"/>
</dbReference>
<evidence type="ECO:0000313" key="1">
    <source>
        <dbReference type="EMBL" id="KAK1283946.1"/>
    </source>
</evidence>
<protein>
    <submittedName>
        <fullName evidence="1">Uncharacterized protein</fullName>
    </submittedName>
</protein>
<keyword evidence="2" id="KW-1185">Reference proteome</keyword>
<proteinExistence type="predicted"/>
<dbReference type="PANTHER" id="PTHR24121">
    <property type="entry name" value="NO MECHANORECEPTOR POTENTIAL C, ISOFORM D-RELATED"/>
    <property type="match status" value="1"/>
</dbReference>
<sequence length="166" mass="18319">MSKQLFKAAQQGDVDELARTRDDVLEAKDLAENTALHVAVMAQQDAFAKDLCNRRPLLLMKENMEGNTPLHCALKSARGEDLFIFMMNVFLAQVRDPEVGRRGFKANKNGESLLYLAVDRESSKSVDLLLENGVVTPDSVGPNGWTALHAAVFRKNKGKISLCSQS</sequence>
<organism evidence="1 2">
    <name type="scientific">Acorus calamus</name>
    <name type="common">Sweet flag</name>
    <dbReference type="NCBI Taxonomy" id="4465"/>
    <lineage>
        <taxon>Eukaryota</taxon>
        <taxon>Viridiplantae</taxon>
        <taxon>Streptophyta</taxon>
        <taxon>Embryophyta</taxon>
        <taxon>Tracheophyta</taxon>
        <taxon>Spermatophyta</taxon>
        <taxon>Magnoliopsida</taxon>
        <taxon>Liliopsida</taxon>
        <taxon>Acoraceae</taxon>
        <taxon>Acorus</taxon>
    </lineage>
</organism>
<dbReference type="PANTHER" id="PTHR24121:SF22">
    <property type="entry name" value="PROTEIN ACCELERATED CELL DEATH 6-LIKE"/>
    <property type="match status" value="1"/>
</dbReference>
<dbReference type="EMBL" id="JAUJYO010000021">
    <property type="protein sequence ID" value="KAK1283946.1"/>
    <property type="molecule type" value="Genomic_DNA"/>
</dbReference>
<dbReference type="SMART" id="SM00248">
    <property type="entry name" value="ANK"/>
    <property type="match status" value="3"/>
</dbReference>
<accession>A0AAV9C4V9</accession>
<reference evidence="1" key="1">
    <citation type="journal article" date="2023" name="Nat. Commun.">
        <title>Diploid and tetraploid genomes of Acorus and the evolution of monocots.</title>
        <authorList>
            <person name="Ma L."/>
            <person name="Liu K.W."/>
            <person name="Li Z."/>
            <person name="Hsiao Y.Y."/>
            <person name="Qi Y."/>
            <person name="Fu T."/>
            <person name="Tang G.D."/>
            <person name="Zhang D."/>
            <person name="Sun W.H."/>
            <person name="Liu D.K."/>
            <person name="Li Y."/>
            <person name="Chen G.Z."/>
            <person name="Liu X.D."/>
            <person name="Liao X.Y."/>
            <person name="Jiang Y.T."/>
            <person name="Yu X."/>
            <person name="Hao Y."/>
            <person name="Huang J."/>
            <person name="Zhao X.W."/>
            <person name="Ke S."/>
            <person name="Chen Y.Y."/>
            <person name="Wu W.L."/>
            <person name="Hsu J.L."/>
            <person name="Lin Y.F."/>
            <person name="Huang M.D."/>
            <person name="Li C.Y."/>
            <person name="Huang L."/>
            <person name="Wang Z.W."/>
            <person name="Zhao X."/>
            <person name="Zhong W.Y."/>
            <person name="Peng D.H."/>
            <person name="Ahmad S."/>
            <person name="Lan S."/>
            <person name="Zhang J.S."/>
            <person name="Tsai W.C."/>
            <person name="Van de Peer Y."/>
            <person name="Liu Z.J."/>
        </authorList>
    </citation>
    <scope>NUCLEOTIDE SEQUENCE</scope>
    <source>
        <strain evidence="1">CP</strain>
    </source>
</reference>
<evidence type="ECO:0000313" key="2">
    <source>
        <dbReference type="Proteomes" id="UP001180020"/>
    </source>
</evidence>
<dbReference type="Proteomes" id="UP001180020">
    <property type="component" value="Unassembled WGS sequence"/>
</dbReference>
<dbReference type="SUPFAM" id="SSF48403">
    <property type="entry name" value="Ankyrin repeat"/>
    <property type="match status" value="1"/>
</dbReference>
<dbReference type="InterPro" id="IPR002110">
    <property type="entry name" value="Ankyrin_rpt"/>
</dbReference>
<gene>
    <name evidence="1" type="ORF">QJS10_CPB21g00838</name>
</gene>